<dbReference type="InterPro" id="IPR015422">
    <property type="entry name" value="PyrdxlP-dep_Trfase_small"/>
</dbReference>
<dbReference type="AlphaFoldDB" id="C7QKB2"/>
<dbReference type="InterPro" id="IPR051798">
    <property type="entry name" value="Class-II_PLP-Dep_Aminotrans"/>
</dbReference>
<keyword evidence="3" id="KW-0663">Pyridoxal phosphate</keyword>
<dbReference type="SUPFAM" id="SSF53383">
    <property type="entry name" value="PLP-dependent transferases"/>
    <property type="match status" value="1"/>
</dbReference>
<dbReference type="EMBL" id="CP001700">
    <property type="protein sequence ID" value="ACU75186.1"/>
    <property type="molecule type" value="Genomic_DNA"/>
</dbReference>
<evidence type="ECO:0000256" key="4">
    <source>
        <dbReference type="ARBA" id="ARBA00023239"/>
    </source>
</evidence>
<dbReference type="InterPro" id="IPR015421">
    <property type="entry name" value="PyrdxlP-dep_Trfase_major"/>
</dbReference>
<protein>
    <recommendedName>
        <fullName evidence="2">cysteine-S-conjugate beta-lyase</fullName>
        <ecNumber evidence="2">4.4.1.13</ecNumber>
    </recommendedName>
</protein>
<dbReference type="EC" id="4.4.1.13" evidence="2"/>
<dbReference type="HOGENOM" id="CLU_017584_15_2_11"/>
<dbReference type="PANTHER" id="PTHR43525:SF2">
    <property type="entry name" value="CYSTATHIONINE BETA-LYASE-RELATED"/>
    <property type="match status" value="1"/>
</dbReference>
<comment type="cofactor">
    <cofactor evidence="1">
        <name>pyridoxal 5'-phosphate</name>
        <dbReference type="ChEBI" id="CHEBI:597326"/>
    </cofactor>
</comment>
<evidence type="ECO:0000256" key="1">
    <source>
        <dbReference type="ARBA" id="ARBA00001933"/>
    </source>
</evidence>
<gene>
    <name evidence="7" type="ordered locus">Caci_6332</name>
</gene>
<dbReference type="Gene3D" id="3.90.1150.10">
    <property type="entry name" value="Aspartate Aminotransferase, domain 1"/>
    <property type="match status" value="1"/>
</dbReference>
<keyword evidence="4" id="KW-0456">Lyase</keyword>
<evidence type="ECO:0000313" key="8">
    <source>
        <dbReference type="Proteomes" id="UP000000851"/>
    </source>
</evidence>
<dbReference type="RefSeq" id="WP_015794915.1">
    <property type="nucleotide sequence ID" value="NC_013131.1"/>
</dbReference>
<dbReference type="InterPro" id="IPR015424">
    <property type="entry name" value="PyrdxlP-dep_Trfase"/>
</dbReference>
<feature type="domain" description="Aminotransferase class I/classII large" evidence="6">
    <location>
        <begin position="98"/>
        <end position="379"/>
    </location>
</feature>
<sequence length="394" mass="41928">MSDASAVSADPDWLRSKPGLKWATAAPDVLPAWVAEMDFAVPPPVRQVLTDFAAIGDLGYPAWMEGSGTPLREAFRDRMTARYDWSPDPAHVREFTDLNQALQAVLHVATEPGDAVAMHVPGYPTFLRAVPKMGRRLIPVPLHRDEDGWSSDADCLDAAVTASGARTLILVNPNNPVGRVLTRSELSAIATVAEARDLLVISDEIHADLTYAPAVHIPFASLSADAQARTVTMTSASKAFNIAGACCAVAYVGSERVRDGLDRLPPDLLGRLGAVGVAATLAAWREGDPWLAAVLETLSANRDVLGAALPKDIGYVPPEATCLAWLDCRSLGLSDPADFFLRKAGVDLISGSSFGTFGEGFVRLNFGTTPAILTEICARMTEAVTSLGQRPCEP</sequence>
<evidence type="ECO:0000256" key="5">
    <source>
        <dbReference type="ARBA" id="ARBA00037974"/>
    </source>
</evidence>
<evidence type="ECO:0000259" key="6">
    <source>
        <dbReference type="Pfam" id="PF00155"/>
    </source>
</evidence>
<proteinExistence type="inferred from homology"/>
<dbReference type="eggNOG" id="COG1168">
    <property type="taxonomic scope" value="Bacteria"/>
</dbReference>
<dbReference type="InParanoid" id="C7QKB2"/>
<evidence type="ECO:0000313" key="7">
    <source>
        <dbReference type="EMBL" id="ACU75186.1"/>
    </source>
</evidence>
<dbReference type="InterPro" id="IPR004839">
    <property type="entry name" value="Aminotransferase_I/II_large"/>
</dbReference>
<organism evidence="7 8">
    <name type="scientific">Catenulispora acidiphila (strain DSM 44928 / JCM 14897 / NBRC 102108 / NRRL B-24433 / ID139908)</name>
    <dbReference type="NCBI Taxonomy" id="479433"/>
    <lineage>
        <taxon>Bacteria</taxon>
        <taxon>Bacillati</taxon>
        <taxon>Actinomycetota</taxon>
        <taxon>Actinomycetes</taxon>
        <taxon>Catenulisporales</taxon>
        <taxon>Catenulisporaceae</taxon>
        <taxon>Catenulispora</taxon>
    </lineage>
</organism>
<dbReference type="Gene3D" id="3.40.640.10">
    <property type="entry name" value="Type I PLP-dependent aspartate aminotransferase-like (Major domain)"/>
    <property type="match status" value="1"/>
</dbReference>
<dbReference type="FunCoup" id="C7QKB2">
    <property type="interactions" value="104"/>
</dbReference>
<dbReference type="Pfam" id="PF00155">
    <property type="entry name" value="Aminotran_1_2"/>
    <property type="match status" value="1"/>
</dbReference>
<dbReference type="STRING" id="479433.Caci_6332"/>
<dbReference type="GO" id="GO:0008483">
    <property type="term" value="F:transaminase activity"/>
    <property type="evidence" value="ECO:0007669"/>
    <property type="project" value="UniProtKB-KW"/>
</dbReference>
<dbReference type="GO" id="GO:0030170">
    <property type="term" value="F:pyridoxal phosphate binding"/>
    <property type="evidence" value="ECO:0007669"/>
    <property type="project" value="InterPro"/>
</dbReference>
<evidence type="ECO:0000256" key="3">
    <source>
        <dbReference type="ARBA" id="ARBA00022898"/>
    </source>
</evidence>
<dbReference type="CDD" id="cd00609">
    <property type="entry name" value="AAT_like"/>
    <property type="match status" value="1"/>
</dbReference>
<dbReference type="KEGG" id="cai:Caci_6332"/>
<name>C7QKB2_CATAD</name>
<dbReference type="PANTHER" id="PTHR43525">
    <property type="entry name" value="PROTEIN MALY"/>
    <property type="match status" value="1"/>
</dbReference>
<dbReference type="Proteomes" id="UP000000851">
    <property type="component" value="Chromosome"/>
</dbReference>
<keyword evidence="7" id="KW-0032">Aminotransferase</keyword>
<comment type="similarity">
    <text evidence="5">Belongs to the class-II pyridoxal-phosphate-dependent aminotransferase family. MalY/PatB cystathionine beta-lyase subfamily.</text>
</comment>
<accession>C7QKB2</accession>
<reference evidence="7 8" key="1">
    <citation type="journal article" date="2009" name="Stand. Genomic Sci.">
        <title>Complete genome sequence of Catenulispora acidiphila type strain (ID 139908).</title>
        <authorList>
            <person name="Copeland A."/>
            <person name="Lapidus A."/>
            <person name="Glavina Del Rio T."/>
            <person name="Nolan M."/>
            <person name="Lucas S."/>
            <person name="Chen F."/>
            <person name="Tice H."/>
            <person name="Cheng J.F."/>
            <person name="Bruce D."/>
            <person name="Goodwin L."/>
            <person name="Pitluck S."/>
            <person name="Mikhailova N."/>
            <person name="Pati A."/>
            <person name="Ivanova N."/>
            <person name="Mavromatis K."/>
            <person name="Chen A."/>
            <person name="Palaniappan K."/>
            <person name="Chain P."/>
            <person name="Land M."/>
            <person name="Hauser L."/>
            <person name="Chang Y.J."/>
            <person name="Jeffries C.D."/>
            <person name="Chertkov O."/>
            <person name="Brettin T."/>
            <person name="Detter J.C."/>
            <person name="Han C."/>
            <person name="Ali Z."/>
            <person name="Tindall B.J."/>
            <person name="Goker M."/>
            <person name="Bristow J."/>
            <person name="Eisen J.A."/>
            <person name="Markowitz V."/>
            <person name="Hugenholtz P."/>
            <person name="Kyrpides N.C."/>
            <person name="Klenk H.P."/>
        </authorList>
    </citation>
    <scope>NUCLEOTIDE SEQUENCE [LARGE SCALE GENOMIC DNA]</scope>
    <source>
        <strain evidence="8">DSM 44928 / JCM 14897 / NBRC 102108 / NRRL B-24433 / ID139908</strain>
    </source>
</reference>
<evidence type="ECO:0000256" key="2">
    <source>
        <dbReference type="ARBA" id="ARBA00012224"/>
    </source>
</evidence>
<keyword evidence="8" id="KW-1185">Reference proteome</keyword>
<keyword evidence="7" id="KW-0808">Transferase</keyword>
<dbReference type="OrthoDB" id="3224382at2"/>
<dbReference type="GO" id="GO:0047804">
    <property type="term" value="F:cysteine-S-conjugate beta-lyase activity"/>
    <property type="evidence" value="ECO:0007669"/>
    <property type="project" value="UniProtKB-EC"/>
</dbReference>